<evidence type="ECO:0000256" key="4">
    <source>
        <dbReference type="ARBA" id="ARBA00022801"/>
    </source>
</evidence>
<evidence type="ECO:0000256" key="2">
    <source>
        <dbReference type="ARBA" id="ARBA00012552"/>
    </source>
</evidence>
<dbReference type="Proteomes" id="UP000191110">
    <property type="component" value="Unassembled WGS sequence"/>
</dbReference>
<dbReference type="Pfam" id="PF00271">
    <property type="entry name" value="Helicase_C"/>
    <property type="match status" value="1"/>
</dbReference>
<accession>A0A1T2L4J8</accession>
<keyword evidence="5 10" id="KW-0347">Helicase</keyword>
<dbReference type="PROSITE" id="PS51192">
    <property type="entry name" value="HELICASE_ATP_BIND_1"/>
    <property type="match status" value="1"/>
</dbReference>
<dbReference type="SMART" id="SM00382">
    <property type="entry name" value="AAA"/>
    <property type="match status" value="1"/>
</dbReference>
<evidence type="ECO:0000256" key="7">
    <source>
        <dbReference type="ARBA" id="ARBA00047984"/>
    </source>
</evidence>
<evidence type="ECO:0000256" key="6">
    <source>
        <dbReference type="ARBA" id="ARBA00022840"/>
    </source>
</evidence>
<dbReference type="EC" id="3.6.4.13" evidence="2"/>
<protein>
    <recommendedName>
        <fullName evidence="2">RNA helicase</fullName>
        <ecNumber evidence="2">3.6.4.13</ecNumber>
    </recommendedName>
</protein>
<dbReference type="InterPro" id="IPR027417">
    <property type="entry name" value="P-loop_NTPase"/>
</dbReference>
<dbReference type="SMART" id="SM00490">
    <property type="entry name" value="HELICc"/>
    <property type="match status" value="1"/>
</dbReference>
<keyword evidence="6" id="KW-0067">ATP-binding</keyword>
<dbReference type="FunFam" id="1.20.120.1080:FF:000005">
    <property type="entry name" value="ATP-dependent helicase HrpA"/>
    <property type="match status" value="1"/>
</dbReference>
<dbReference type="NCBIfam" id="TIGR01967">
    <property type="entry name" value="DEAH_box_HrpA"/>
    <property type="match status" value="1"/>
</dbReference>
<evidence type="ECO:0000313" key="10">
    <source>
        <dbReference type="EMBL" id="OOZ39991.1"/>
    </source>
</evidence>
<evidence type="ECO:0000259" key="9">
    <source>
        <dbReference type="PROSITE" id="PS51194"/>
    </source>
</evidence>
<dbReference type="CDD" id="cd17989">
    <property type="entry name" value="DEXHc_HrpA"/>
    <property type="match status" value="1"/>
</dbReference>
<dbReference type="Pfam" id="PF21010">
    <property type="entry name" value="HA2_C"/>
    <property type="match status" value="1"/>
</dbReference>
<evidence type="ECO:0000256" key="5">
    <source>
        <dbReference type="ARBA" id="ARBA00022806"/>
    </source>
</evidence>
<sequence>MQQRLKGLNKQLASILAMDRHRLQRRLRDLQRKARQGSCGSEAVAKLEHDVERAVAKYQQRAANVPTPDYPEELPVSGRRDEITTAIRENQVVIVAGETGSGKTTQLPKIALEAGRGVAGLIGHTQPRRIAARSVASRIAEELKSELGNTVGYKVRFSDRTRPESYIKLMTDGILLAEIQRDRYLNQYDTLIIDEAHERSLNIDFLLGFFKQLLPKRPDLKLIITSATIDTERFASHFSDAPIIEVSGRTYPVELRYRPLQSEDDDSRDRDQLQAILDAVDELSREGEGDILIFLPGERDIRETAEALRKHHPPHTEILPLYARLSASEQNRVFQSHRGRRIVLATNVAETSLTVPGIRYVIDPGYVRLSRYSYRSKVQRLPIEKVSQASANQRSGRCGRLGPGIAIRLYAEEDFNNFAEFTDPEVKRTNLAAVILQMQALGLGDIEDFPFVEPPDSRFINDGYKLLHELGAVDNRRRMSKLGQKIAKLPVDPRIGRMLLAAEQEGALAEVLVIAAALSIQDPRERPHGARDKADQRHNEFNDEQSDFLTYLKLWQFYEEQRHHLTQSKLRKLCRDRYLSYMRMREWREVWQQLHTLVKVMGAKENSTPAEYDAIHRALLSGLLGNIGFRDEKQSYLGARNSRFHVFPGSAQFKKPPKWLMAGALIETSKLYAHTIAAIKPEWIERLADHLVKRSYSEPHWEKRAGQVAASERVTLYGVTINPKRRVNFGPIKPDEAREIFIRSALVEGEFNCRAPFFKHNRKLLEEIESLEHRSRRRDVLVDEQVLVEFYEQKIPTGIYSGATFEKWRRGVEAKDEKLLFLTREELMQHDAAGVTQAQFPPSAKVGALKLKYEYHFEPGSRDDGVTLQLPLAALNQIEALQFEWLVPGLLREKLIALIKSLPKSLRRNFVPAPNFADALMQVISFGEGSLFEQLSRQLLRITGVAVDESAWQSEQLTDHLRMNYRIVDAKGKVVGEGRDLELLQADLGGRAKESFSGLTEKTIEREGITEWDFGDLPEVYNVTQHGLKLQGYPALVDQGESVAIELFDDAWQAEQAMHGGLRRLIALQVGKEIKYLQKNLPGIEKSCLHYTRIGNCNALKLDLVMAAIDHAFLDQPLPRTEAAFHAVCERGRGRLIETANRLSQVVAETLAEHHAISKQIKGSIPPTLLEAITDVSAQLGHLVYPGFVLKTPAEWLSHLPRYLKAVSRRLDKVAGQLARDRQHRLEIESLWRVWAERSGEGKRQSRELLEFRWLIEELRVSIFAQELKTVQSVSVKRLQNIVKTL</sequence>
<comment type="catalytic activity">
    <reaction evidence="7">
        <text>ATP + H2O = ADP + phosphate + H(+)</text>
        <dbReference type="Rhea" id="RHEA:13065"/>
        <dbReference type="ChEBI" id="CHEBI:15377"/>
        <dbReference type="ChEBI" id="CHEBI:15378"/>
        <dbReference type="ChEBI" id="CHEBI:30616"/>
        <dbReference type="ChEBI" id="CHEBI:43474"/>
        <dbReference type="ChEBI" id="CHEBI:456216"/>
        <dbReference type="EC" id="3.6.4.13"/>
    </reaction>
</comment>
<keyword evidence="4" id="KW-0378">Hydrolase</keyword>
<dbReference type="RefSeq" id="WP_269087648.1">
    <property type="nucleotide sequence ID" value="NZ_MPRL01000036.1"/>
</dbReference>
<dbReference type="SMART" id="SM00487">
    <property type="entry name" value="DEXDc"/>
    <property type="match status" value="1"/>
</dbReference>
<dbReference type="EMBL" id="MPRL01000036">
    <property type="protein sequence ID" value="OOZ39991.1"/>
    <property type="molecule type" value="Genomic_DNA"/>
</dbReference>
<keyword evidence="3" id="KW-0547">Nucleotide-binding</keyword>
<dbReference type="InterPro" id="IPR001650">
    <property type="entry name" value="Helicase_C-like"/>
</dbReference>
<dbReference type="PROSITE" id="PS51194">
    <property type="entry name" value="HELICASE_CTER"/>
    <property type="match status" value="1"/>
</dbReference>
<dbReference type="InterPro" id="IPR007502">
    <property type="entry name" value="Helicase-assoc_dom"/>
</dbReference>
<dbReference type="InterPro" id="IPR003593">
    <property type="entry name" value="AAA+_ATPase"/>
</dbReference>
<dbReference type="Gene3D" id="1.20.120.1080">
    <property type="match status" value="1"/>
</dbReference>
<keyword evidence="11" id="KW-1185">Reference proteome</keyword>
<gene>
    <name evidence="10" type="ORF">BOW53_09460</name>
</gene>
<feature type="domain" description="Helicase C-terminal" evidence="9">
    <location>
        <begin position="272"/>
        <end position="442"/>
    </location>
</feature>
<dbReference type="NCBIfam" id="NF008348">
    <property type="entry name" value="PRK11131.1"/>
    <property type="match status" value="1"/>
</dbReference>
<evidence type="ECO:0000313" key="11">
    <source>
        <dbReference type="Proteomes" id="UP000191110"/>
    </source>
</evidence>
<dbReference type="GO" id="GO:0016787">
    <property type="term" value="F:hydrolase activity"/>
    <property type="evidence" value="ECO:0007669"/>
    <property type="project" value="UniProtKB-KW"/>
</dbReference>
<name>A0A1T2L4J8_9GAMM</name>
<dbReference type="InterPro" id="IPR011545">
    <property type="entry name" value="DEAD/DEAH_box_helicase_dom"/>
</dbReference>
<dbReference type="InterPro" id="IPR010222">
    <property type="entry name" value="RNA_helicase_HrpA"/>
</dbReference>
<dbReference type="Pfam" id="PF00270">
    <property type="entry name" value="DEAD"/>
    <property type="match status" value="1"/>
</dbReference>
<dbReference type="SUPFAM" id="SSF52540">
    <property type="entry name" value="P-loop containing nucleoside triphosphate hydrolases"/>
    <property type="match status" value="1"/>
</dbReference>
<dbReference type="PANTHER" id="PTHR18934:SF99">
    <property type="entry name" value="ATP-DEPENDENT RNA HELICASE DHX37-RELATED"/>
    <property type="match status" value="1"/>
</dbReference>
<dbReference type="GO" id="GO:0003723">
    <property type="term" value="F:RNA binding"/>
    <property type="evidence" value="ECO:0007669"/>
    <property type="project" value="TreeGrafter"/>
</dbReference>
<feature type="domain" description="Helicase ATP-binding" evidence="8">
    <location>
        <begin position="84"/>
        <end position="247"/>
    </location>
</feature>
<dbReference type="PANTHER" id="PTHR18934">
    <property type="entry name" value="ATP-DEPENDENT RNA HELICASE"/>
    <property type="match status" value="1"/>
</dbReference>
<evidence type="ECO:0000256" key="3">
    <source>
        <dbReference type="ARBA" id="ARBA00022741"/>
    </source>
</evidence>
<dbReference type="SMART" id="SM00847">
    <property type="entry name" value="HA2"/>
    <property type="match status" value="1"/>
</dbReference>
<dbReference type="Gene3D" id="3.40.50.300">
    <property type="entry name" value="P-loop containing nucleotide triphosphate hydrolases"/>
    <property type="match status" value="2"/>
</dbReference>
<dbReference type="GO" id="GO:0003724">
    <property type="term" value="F:RNA helicase activity"/>
    <property type="evidence" value="ECO:0007669"/>
    <property type="project" value="UniProtKB-EC"/>
</dbReference>
<evidence type="ECO:0000256" key="1">
    <source>
        <dbReference type="ARBA" id="ARBA00008792"/>
    </source>
</evidence>
<dbReference type="GO" id="GO:0005524">
    <property type="term" value="F:ATP binding"/>
    <property type="evidence" value="ECO:0007669"/>
    <property type="project" value="UniProtKB-KW"/>
</dbReference>
<organism evidence="10 11">
    <name type="scientific">Solemya pervernicosa gill symbiont</name>
    <dbReference type="NCBI Taxonomy" id="642797"/>
    <lineage>
        <taxon>Bacteria</taxon>
        <taxon>Pseudomonadati</taxon>
        <taxon>Pseudomonadota</taxon>
        <taxon>Gammaproteobacteria</taxon>
        <taxon>sulfur-oxidizing symbionts</taxon>
    </lineage>
</organism>
<reference evidence="10 11" key="1">
    <citation type="submission" date="2016-11" db="EMBL/GenBank/DDBJ databases">
        <title>Mixed transmission modes and dynamic genome evolution in an obligate animal-bacterial symbiosis.</title>
        <authorList>
            <person name="Russell S.L."/>
            <person name="Corbett-Detig R.B."/>
            <person name="Cavanaugh C.M."/>
        </authorList>
    </citation>
    <scope>NUCLEOTIDE SEQUENCE [LARGE SCALE GENOMIC DNA]</scope>
    <source>
        <strain evidence="10">Sveles-Q1</strain>
    </source>
</reference>
<dbReference type="Pfam" id="PF11898">
    <property type="entry name" value="DUF3418"/>
    <property type="match status" value="1"/>
</dbReference>
<dbReference type="InterPro" id="IPR014001">
    <property type="entry name" value="Helicase_ATP-bd"/>
</dbReference>
<dbReference type="CDD" id="cd18791">
    <property type="entry name" value="SF2_C_RHA"/>
    <property type="match status" value="1"/>
</dbReference>
<comment type="caution">
    <text evidence="10">The sequence shown here is derived from an EMBL/GenBank/DDBJ whole genome shotgun (WGS) entry which is preliminary data.</text>
</comment>
<proteinExistence type="inferred from homology"/>
<dbReference type="InterPro" id="IPR024590">
    <property type="entry name" value="HrpA_C"/>
</dbReference>
<dbReference type="Pfam" id="PF07717">
    <property type="entry name" value="OB_NTP_bind"/>
    <property type="match status" value="1"/>
</dbReference>
<dbReference type="FunFam" id="3.40.50.300:FF:000575">
    <property type="entry name" value="ATP-dependent helicase hrpA"/>
    <property type="match status" value="1"/>
</dbReference>
<dbReference type="FunFam" id="3.40.50.300:FF:000439">
    <property type="entry name" value="ATP-dependent RNA helicase HrpA"/>
    <property type="match status" value="1"/>
</dbReference>
<evidence type="ECO:0000259" key="8">
    <source>
        <dbReference type="PROSITE" id="PS51192"/>
    </source>
</evidence>
<comment type="similarity">
    <text evidence="1">Belongs to the DEAD box helicase family. DEAH subfamily.</text>
</comment>
<dbReference type="InterPro" id="IPR011709">
    <property type="entry name" value="DEAD-box_helicase_OB_fold"/>
</dbReference>